<evidence type="ECO:0000313" key="2">
    <source>
        <dbReference type="EMBL" id="MPD04196.1"/>
    </source>
</evidence>
<reference evidence="2 3" key="1">
    <citation type="submission" date="2019-05" db="EMBL/GenBank/DDBJ databases">
        <title>Another draft genome of Portunus trituberculatus and its Hox gene families provides insights of decapod evolution.</title>
        <authorList>
            <person name="Jeong J.-H."/>
            <person name="Song I."/>
            <person name="Kim S."/>
            <person name="Choi T."/>
            <person name="Kim D."/>
            <person name="Ryu S."/>
            <person name="Kim W."/>
        </authorList>
    </citation>
    <scope>NUCLEOTIDE SEQUENCE [LARGE SCALE GENOMIC DNA]</scope>
    <source>
        <tissue evidence="2">Muscle</tissue>
    </source>
</reference>
<dbReference type="Proteomes" id="UP000324222">
    <property type="component" value="Unassembled WGS sequence"/>
</dbReference>
<evidence type="ECO:0000313" key="3">
    <source>
        <dbReference type="Proteomes" id="UP000324222"/>
    </source>
</evidence>
<comment type="caution">
    <text evidence="2">The sequence shown here is derived from an EMBL/GenBank/DDBJ whole genome shotgun (WGS) entry which is preliminary data.</text>
</comment>
<name>A0A5B7KBH5_PORTR</name>
<evidence type="ECO:0000256" key="1">
    <source>
        <dbReference type="SAM" id="MobiDB-lite"/>
    </source>
</evidence>
<feature type="region of interest" description="Disordered" evidence="1">
    <location>
        <begin position="1"/>
        <end position="31"/>
    </location>
</feature>
<sequence length="31" mass="3525">MFTPRFAAARSTRTCMPPKPSRSLRRTASSR</sequence>
<dbReference type="AlphaFoldDB" id="A0A5B7KBH5"/>
<gene>
    <name evidence="2" type="ORF">E2C01_099870</name>
</gene>
<dbReference type="EMBL" id="VSRR010139819">
    <property type="protein sequence ID" value="MPD04196.1"/>
    <property type="molecule type" value="Genomic_DNA"/>
</dbReference>
<protein>
    <submittedName>
        <fullName evidence="2">Uncharacterized protein</fullName>
    </submittedName>
</protein>
<organism evidence="2 3">
    <name type="scientific">Portunus trituberculatus</name>
    <name type="common">Swimming crab</name>
    <name type="synonym">Neptunus trituberculatus</name>
    <dbReference type="NCBI Taxonomy" id="210409"/>
    <lineage>
        <taxon>Eukaryota</taxon>
        <taxon>Metazoa</taxon>
        <taxon>Ecdysozoa</taxon>
        <taxon>Arthropoda</taxon>
        <taxon>Crustacea</taxon>
        <taxon>Multicrustacea</taxon>
        <taxon>Malacostraca</taxon>
        <taxon>Eumalacostraca</taxon>
        <taxon>Eucarida</taxon>
        <taxon>Decapoda</taxon>
        <taxon>Pleocyemata</taxon>
        <taxon>Brachyura</taxon>
        <taxon>Eubrachyura</taxon>
        <taxon>Portunoidea</taxon>
        <taxon>Portunidae</taxon>
        <taxon>Portuninae</taxon>
        <taxon>Portunus</taxon>
    </lineage>
</organism>
<keyword evidence="3" id="KW-1185">Reference proteome</keyword>
<accession>A0A5B7KBH5</accession>
<proteinExistence type="predicted"/>